<feature type="region of interest" description="Disordered" evidence="1">
    <location>
        <begin position="127"/>
        <end position="199"/>
    </location>
</feature>
<feature type="region of interest" description="Disordered" evidence="1">
    <location>
        <begin position="79"/>
        <end position="99"/>
    </location>
</feature>
<accession>A0ABP0BX90</accession>
<feature type="region of interest" description="Disordered" evidence="1">
    <location>
        <begin position="664"/>
        <end position="692"/>
    </location>
</feature>
<feature type="compositionally biased region" description="Low complexity" evidence="1">
    <location>
        <begin position="412"/>
        <end position="429"/>
    </location>
</feature>
<evidence type="ECO:0000313" key="3">
    <source>
        <dbReference type="Proteomes" id="UP001642482"/>
    </source>
</evidence>
<reference evidence="2 3" key="1">
    <citation type="submission" date="2024-01" db="EMBL/GenBank/DDBJ databases">
        <authorList>
            <person name="Allen C."/>
            <person name="Tagirdzhanova G."/>
        </authorList>
    </citation>
    <scope>NUCLEOTIDE SEQUENCE [LARGE SCALE GENOMIC DNA]</scope>
</reference>
<feature type="region of interest" description="Disordered" evidence="1">
    <location>
        <begin position="354"/>
        <end position="433"/>
    </location>
</feature>
<feature type="compositionally biased region" description="Low complexity" evidence="1">
    <location>
        <begin position="450"/>
        <end position="467"/>
    </location>
</feature>
<comment type="caution">
    <text evidence="2">The sequence shown here is derived from an EMBL/GenBank/DDBJ whole genome shotgun (WGS) entry which is preliminary data.</text>
</comment>
<feature type="compositionally biased region" description="Low complexity" evidence="1">
    <location>
        <begin position="170"/>
        <end position="199"/>
    </location>
</feature>
<evidence type="ECO:0000256" key="1">
    <source>
        <dbReference type="SAM" id="MobiDB-lite"/>
    </source>
</evidence>
<gene>
    <name evidence="2" type="ORF">SEUCBS140593_005539</name>
</gene>
<dbReference type="Proteomes" id="UP001642482">
    <property type="component" value="Unassembled WGS sequence"/>
</dbReference>
<feature type="compositionally biased region" description="Low complexity" evidence="1">
    <location>
        <begin position="22"/>
        <end position="48"/>
    </location>
</feature>
<feature type="compositionally biased region" description="Polar residues" evidence="1">
    <location>
        <begin position="1"/>
        <end position="11"/>
    </location>
</feature>
<sequence length="720" mass="78283">MPSSTDSTPAGSTEDLGETEVTETTTGSTTEWLSSSTTETTEEPSTSTLPAFNATTDELRELLLREQATNAALQKHLDNERRLRREAEDIIDERQDEVYERDAELRRLREEAKTERQALEAERERLKERLADKGQSPIRRKPTPSKEDGSDSGDTEKPEKPARPVKVRDTATTSTSSSSRTSTPTPSTASPSLSVTSVSSTPFLGPTKYQAGTAYAALIASVKAFVETQLAPVFALRARDIESSFGGSVMVVPVMSRTRSLLKLMNPRARMFLRLKGADSVHFNAILIEFLRRHIFTQPYGGIFKVATGPVPSSPAVHSASPATILSPTPRVMSKMEARLAEVDDLAERMEELLSDLDAPPSRGVVSPATSPSVRLPYPKTTRGDPADSSPSSRPSASRDQPRLPRHSHSMSDSSVHLRGSSSSSSPSSLHREPRLLRAQLIDRVLSVNSSSSWSKPRSSPSSESPLPSIPPPTESAARLSALYRHIDARVYELSAELAPMLLPLRLALAVVEQRAAISSSPDKSSPIATLDRAKVYADLERAISSDLIRPAVQLVVHMQLGLHSFAVRWVEHDKDSPSLSVCEALGLDYKRIPFGGDRAGEEAQYSFVFDVSPALFMTEVPQDGAPTKPPSIIYAQGVLLQKGEVLTDQTFVHWLHETGSRSKSTRALRDAGTGTGTAAGTSSGPFSSTSSNTFANTMPFNSWRSRMNAEAGRYYGQSK</sequence>
<feature type="compositionally biased region" description="Low complexity" evidence="1">
    <location>
        <begin position="677"/>
        <end position="692"/>
    </location>
</feature>
<feature type="compositionally biased region" description="Low complexity" evidence="1">
    <location>
        <begin position="387"/>
        <end position="399"/>
    </location>
</feature>
<evidence type="ECO:0000313" key="2">
    <source>
        <dbReference type="EMBL" id="CAK7224334.1"/>
    </source>
</evidence>
<name>A0ABP0BX90_9PEZI</name>
<protein>
    <submittedName>
        <fullName evidence="2">Uncharacterized protein</fullName>
    </submittedName>
</protein>
<organism evidence="2 3">
    <name type="scientific">Sporothrix eucalyptigena</name>
    <dbReference type="NCBI Taxonomy" id="1812306"/>
    <lineage>
        <taxon>Eukaryota</taxon>
        <taxon>Fungi</taxon>
        <taxon>Dikarya</taxon>
        <taxon>Ascomycota</taxon>
        <taxon>Pezizomycotina</taxon>
        <taxon>Sordariomycetes</taxon>
        <taxon>Sordariomycetidae</taxon>
        <taxon>Ophiostomatales</taxon>
        <taxon>Ophiostomataceae</taxon>
        <taxon>Sporothrix</taxon>
    </lineage>
</organism>
<keyword evidence="3" id="KW-1185">Reference proteome</keyword>
<proteinExistence type="predicted"/>
<feature type="compositionally biased region" description="Basic and acidic residues" evidence="1">
    <location>
        <begin position="144"/>
        <end position="169"/>
    </location>
</feature>
<feature type="region of interest" description="Disordered" evidence="1">
    <location>
        <begin position="1"/>
        <end position="52"/>
    </location>
</feature>
<feature type="region of interest" description="Disordered" evidence="1">
    <location>
        <begin position="450"/>
        <end position="474"/>
    </location>
</feature>
<dbReference type="EMBL" id="CAWUHD010000054">
    <property type="protein sequence ID" value="CAK7224334.1"/>
    <property type="molecule type" value="Genomic_DNA"/>
</dbReference>